<sequence length="23" mass="2627">MHASLMLAMTKYQFISSNSPKLK</sequence>
<proteinExistence type="predicted"/>
<organism evidence="1">
    <name type="scientific">Arundo donax</name>
    <name type="common">Giant reed</name>
    <name type="synonym">Donax arundinaceus</name>
    <dbReference type="NCBI Taxonomy" id="35708"/>
    <lineage>
        <taxon>Eukaryota</taxon>
        <taxon>Viridiplantae</taxon>
        <taxon>Streptophyta</taxon>
        <taxon>Embryophyta</taxon>
        <taxon>Tracheophyta</taxon>
        <taxon>Spermatophyta</taxon>
        <taxon>Magnoliopsida</taxon>
        <taxon>Liliopsida</taxon>
        <taxon>Poales</taxon>
        <taxon>Poaceae</taxon>
        <taxon>PACMAD clade</taxon>
        <taxon>Arundinoideae</taxon>
        <taxon>Arundineae</taxon>
        <taxon>Arundo</taxon>
    </lineage>
</organism>
<accession>A0A0A8Z1G0</accession>
<protein>
    <submittedName>
        <fullName evidence="1">Uncharacterized protein</fullName>
    </submittedName>
</protein>
<reference evidence="1" key="2">
    <citation type="journal article" date="2015" name="Data Brief">
        <title>Shoot transcriptome of the giant reed, Arundo donax.</title>
        <authorList>
            <person name="Barrero R.A."/>
            <person name="Guerrero F.D."/>
            <person name="Moolhuijzen P."/>
            <person name="Goolsby J.A."/>
            <person name="Tidwell J."/>
            <person name="Bellgard S.E."/>
            <person name="Bellgard M.I."/>
        </authorList>
    </citation>
    <scope>NUCLEOTIDE SEQUENCE</scope>
    <source>
        <tissue evidence="1">Shoot tissue taken approximately 20 cm above the soil surface</tissue>
    </source>
</reference>
<dbReference type="AlphaFoldDB" id="A0A0A8Z1G0"/>
<reference evidence="1" key="1">
    <citation type="submission" date="2014-09" db="EMBL/GenBank/DDBJ databases">
        <authorList>
            <person name="Magalhaes I.L.F."/>
            <person name="Oliveira U."/>
            <person name="Santos F.R."/>
            <person name="Vidigal T.H.D.A."/>
            <person name="Brescovit A.D."/>
            <person name="Santos A.J."/>
        </authorList>
    </citation>
    <scope>NUCLEOTIDE SEQUENCE</scope>
    <source>
        <tissue evidence="1">Shoot tissue taken approximately 20 cm above the soil surface</tissue>
    </source>
</reference>
<dbReference type="EMBL" id="GBRH01269198">
    <property type="protein sequence ID" value="JAD28697.1"/>
    <property type="molecule type" value="Transcribed_RNA"/>
</dbReference>
<evidence type="ECO:0000313" key="1">
    <source>
        <dbReference type="EMBL" id="JAD28697.1"/>
    </source>
</evidence>
<name>A0A0A8Z1G0_ARUDO</name>